<evidence type="ECO:0000256" key="9">
    <source>
        <dbReference type="SAM" id="Phobius"/>
    </source>
</evidence>
<protein>
    <recommendedName>
        <fullName evidence="2">RBR-type E3 ubiquitin transferase</fullName>
        <ecNumber evidence="2">2.3.2.31</ecNumber>
    </recommendedName>
</protein>
<evidence type="ECO:0000256" key="6">
    <source>
        <dbReference type="ARBA" id="ARBA00022771"/>
    </source>
</evidence>
<dbReference type="SMART" id="SM00647">
    <property type="entry name" value="IBR"/>
    <property type="match status" value="1"/>
</dbReference>
<evidence type="ECO:0000256" key="2">
    <source>
        <dbReference type="ARBA" id="ARBA00012251"/>
    </source>
</evidence>
<keyword evidence="4" id="KW-0479">Metal-binding</keyword>
<dbReference type="GO" id="GO:0016567">
    <property type="term" value="P:protein ubiquitination"/>
    <property type="evidence" value="ECO:0007669"/>
    <property type="project" value="InterPro"/>
</dbReference>
<feature type="transmembrane region" description="Helical" evidence="9">
    <location>
        <begin position="21"/>
        <end position="39"/>
    </location>
</feature>
<evidence type="ECO:0000256" key="5">
    <source>
        <dbReference type="ARBA" id="ARBA00022737"/>
    </source>
</evidence>
<dbReference type="InterPro" id="IPR011011">
    <property type="entry name" value="Znf_FYVE_PHD"/>
</dbReference>
<dbReference type="EMBL" id="JNBS01003061">
    <property type="protein sequence ID" value="OQR88683.1"/>
    <property type="molecule type" value="Genomic_DNA"/>
</dbReference>
<organism evidence="11 12">
    <name type="scientific">Thraustotheca clavata</name>
    <dbReference type="NCBI Taxonomy" id="74557"/>
    <lineage>
        <taxon>Eukaryota</taxon>
        <taxon>Sar</taxon>
        <taxon>Stramenopiles</taxon>
        <taxon>Oomycota</taxon>
        <taxon>Saprolegniomycetes</taxon>
        <taxon>Saprolegniales</taxon>
        <taxon>Achlyaceae</taxon>
        <taxon>Thraustotheca</taxon>
    </lineage>
</organism>
<dbReference type="Pfam" id="PF01485">
    <property type="entry name" value="IBR"/>
    <property type="match status" value="1"/>
</dbReference>
<keyword evidence="9" id="KW-1133">Transmembrane helix</keyword>
<evidence type="ECO:0000256" key="1">
    <source>
        <dbReference type="ARBA" id="ARBA00001798"/>
    </source>
</evidence>
<dbReference type="InterPro" id="IPR044066">
    <property type="entry name" value="TRIAD_supradom"/>
</dbReference>
<evidence type="ECO:0000256" key="4">
    <source>
        <dbReference type="ARBA" id="ARBA00022723"/>
    </source>
</evidence>
<feature type="domain" description="RING-type" evidence="10">
    <location>
        <begin position="161"/>
        <end position="338"/>
    </location>
</feature>
<comment type="caution">
    <text evidence="11">The sequence shown here is derived from an EMBL/GenBank/DDBJ whole genome shotgun (WGS) entry which is preliminary data.</text>
</comment>
<evidence type="ECO:0000256" key="7">
    <source>
        <dbReference type="ARBA" id="ARBA00022786"/>
    </source>
</evidence>
<dbReference type="GO" id="GO:0008270">
    <property type="term" value="F:zinc ion binding"/>
    <property type="evidence" value="ECO:0007669"/>
    <property type="project" value="UniProtKB-KW"/>
</dbReference>
<feature type="transmembrane region" description="Helical" evidence="9">
    <location>
        <begin position="51"/>
        <end position="82"/>
    </location>
</feature>
<dbReference type="OrthoDB" id="10009520at2759"/>
<reference evidence="11 12" key="1">
    <citation type="journal article" date="2014" name="Genome Biol. Evol.">
        <title>The secreted proteins of Achlya hypogyna and Thraustotheca clavata identify the ancestral oomycete secretome and reveal gene acquisitions by horizontal gene transfer.</title>
        <authorList>
            <person name="Misner I."/>
            <person name="Blouin N."/>
            <person name="Leonard G."/>
            <person name="Richards T.A."/>
            <person name="Lane C.E."/>
        </authorList>
    </citation>
    <scope>NUCLEOTIDE SEQUENCE [LARGE SCALE GENOMIC DNA]</scope>
    <source>
        <strain evidence="11 12">ATCC 34112</strain>
    </source>
</reference>
<dbReference type="EC" id="2.3.2.31" evidence="2"/>
<dbReference type="InterPro" id="IPR002867">
    <property type="entry name" value="IBR_dom"/>
</dbReference>
<dbReference type="InterPro" id="IPR031127">
    <property type="entry name" value="E3_UB_ligase_RBR"/>
</dbReference>
<keyword evidence="5" id="KW-0677">Repeat</keyword>
<dbReference type="PROSITE" id="PS51873">
    <property type="entry name" value="TRIAD"/>
    <property type="match status" value="1"/>
</dbReference>
<name>A0A1V9YSZ7_9STRA</name>
<keyword evidence="6" id="KW-0863">Zinc-finger</keyword>
<proteinExistence type="predicted"/>
<dbReference type="GO" id="GO:0061630">
    <property type="term" value="F:ubiquitin protein ligase activity"/>
    <property type="evidence" value="ECO:0007669"/>
    <property type="project" value="UniProtKB-EC"/>
</dbReference>
<evidence type="ECO:0000313" key="11">
    <source>
        <dbReference type="EMBL" id="OQR88683.1"/>
    </source>
</evidence>
<accession>A0A1V9YSZ7</accession>
<evidence type="ECO:0000256" key="8">
    <source>
        <dbReference type="ARBA" id="ARBA00022833"/>
    </source>
</evidence>
<keyword evidence="7" id="KW-0833">Ubl conjugation pathway</keyword>
<keyword evidence="12" id="KW-1185">Reference proteome</keyword>
<dbReference type="STRING" id="74557.A0A1V9YSZ7"/>
<dbReference type="Proteomes" id="UP000243217">
    <property type="component" value="Unassembled WGS sequence"/>
</dbReference>
<feature type="transmembrane region" description="Helical" evidence="9">
    <location>
        <begin position="110"/>
        <end position="130"/>
    </location>
</feature>
<keyword evidence="3" id="KW-0808">Transferase</keyword>
<gene>
    <name evidence="11" type="ORF">THRCLA_22816</name>
</gene>
<evidence type="ECO:0000256" key="3">
    <source>
        <dbReference type="ARBA" id="ARBA00022679"/>
    </source>
</evidence>
<sequence length="338" mass="38623">MGALNSAPQYRSETERQQLQAKYIVFVATLYILTFWVAYPGFELVLVKLNALTIAAILRVISTLLHAIYLFLGLPFAICVLLDKEGYFYVKPSPGRLFNRTWRHCLENECLWILPWLPLTPIAFIVALVVSCCIKKNDKQKKEPSAALTKTSQETKLSDHHLDVCIICLEHVKSSMLAKFCSRCSTICCQPCLSKYIKLIVAQEHVAPNQLVCMGCQLPLDINFVASQLDAKQKVKYRNALIAIDSKHPCPSCIATLPTNSSSWLQRRIQCKQCKKSWCRECHKPYHILATCIDKSFLKWCKSNDVDECPSCKRWIQRTSKCTRATCPKCFTNFKWSK</sequence>
<dbReference type="PANTHER" id="PTHR11685">
    <property type="entry name" value="RBR FAMILY RING FINGER AND IBR DOMAIN-CONTAINING"/>
    <property type="match status" value="1"/>
</dbReference>
<evidence type="ECO:0000259" key="10">
    <source>
        <dbReference type="PROSITE" id="PS51873"/>
    </source>
</evidence>
<dbReference type="SUPFAM" id="SSF57903">
    <property type="entry name" value="FYVE/PHD zinc finger"/>
    <property type="match status" value="1"/>
</dbReference>
<dbReference type="AlphaFoldDB" id="A0A1V9YSZ7"/>
<keyword evidence="9" id="KW-0812">Transmembrane</keyword>
<keyword evidence="8" id="KW-0862">Zinc</keyword>
<comment type="catalytic activity">
    <reaction evidence="1">
        <text>[E2 ubiquitin-conjugating enzyme]-S-ubiquitinyl-L-cysteine + [acceptor protein]-L-lysine = [E2 ubiquitin-conjugating enzyme]-L-cysteine + [acceptor protein]-N(6)-ubiquitinyl-L-lysine.</text>
        <dbReference type="EC" id="2.3.2.31"/>
    </reaction>
</comment>
<evidence type="ECO:0000313" key="12">
    <source>
        <dbReference type="Proteomes" id="UP000243217"/>
    </source>
</evidence>
<keyword evidence="9" id="KW-0472">Membrane</keyword>